<evidence type="ECO:0000256" key="1">
    <source>
        <dbReference type="SAM" id="SignalP"/>
    </source>
</evidence>
<protein>
    <submittedName>
        <fullName evidence="2">Uncharacterized protein</fullName>
    </submittedName>
</protein>
<dbReference type="STRING" id="281362.AT959_14205"/>
<dbReference type="EMBL" id="LODL01000021">
    <property type="protein sequence ID" value="KXB30480.1"/>
    <property type="molecule type" value="Genomic_DNA"/>
</dbReference>
<feature type="chain" id="PRO_5007459685" evidence="1">
    <location>
        <begin position="28"/>
        <end position="160"/>
    </location>
</feature>
<sequence>MKYRSTLPLCLLAAAMMSGCSSPGSTASPLVPDKIIQLTATTSVSLANVVTGALIIGAIHLYYDPLAPNWEIEEARINEDTYRFSLKMKRYHTGGAGESIQILKRRASQLQMQQGYAAYLLMEYTEGIDSQTLGARRMAEGTIKLVQRQQADSFMQNERY</sequence>
<proteinExistence type="predicted"/>
<dbReference type="RefSeq" id="WP_066884143.1">
    <property type="nucleotide sequence ID" value="NZ_LODL01000021.1"/>
</dbReference>
<dbReference type="AlphaFoldDB" id="A0A133XHQ2"/>
<accession>A0A133XHQ2</accession>
<evidence type="ECO:0000313" key="2">
    <source>
        <dbReference type="EMBL" id="KXB30480.1"/>
    </source>
</evidence>
<reference evidence="2 3" key="1">
    <citation type="submission" date="2015-12" db="EMBL/GenBank/DDBJ databases">
        <title>Nitrous oxide reduction kinetics distinguish bacteria harboring typical versus atypical NosZ.</title>
        <authorList>
            <person name="Yoon S."/>
            <person name="Nissen S."/>
            <person name="Park D."/>
            <person name="Sanford R.A."/>
            <person name="Loeffler F.E."/>
        </authorList>
    </citation>
    <scope>NUCLEOTIDE SEQUENCE [LARGE SCALE GENOMIC DNA]</scope>
    <source>
        <strain evidence="2 3">ATCC BAA-841</strain>
    </source>
</reference>
<evidence type="ECO:0000313" key="3">
    <source>
        <dbReference type="Proteomes" id="UP000070186"/>
    </source>
</evidence>
<gene>
    <name evidence="2" type="ORF">AT959_14205</name>
</gene>
<organism evidence="2 3">
    <name type="scientific">Dechloromonas denitrificans</name>
    <dbReference type="NCBI Taxonomy" id="281362"/>
    <lineage>
        <taxon>Bacteria</taxon>
        <taxon>Pseudomonadati</taxon>
        <taxon>Pseudomonadota</taxon>
        <taxon>Betaproteobacteria</taxon>
        <taxon>Rhodocyclales</taxon>
        <taxon>Azonexaceae</taxon>
        <taxon>Dechloromonas</taxon>
    </lineage>
</organism>
<dbReference type="Proteomes" id="UP000070186">
    <property type="component" value="Unassembled WGS sequence"/>
</dbReference>
<name>A0A133XHQ2_9RHOO</name>
<feature type="signal peptide" evidence="1">
    <location>
        <begin position="1"/>
        <end position="27"/>
    </location>
</feature>
<dbReference type="PROSITE" id="PS51257">
    <property type="entry name" value="PROKAR_LIPOPROTEIN"/>
    <property type="match status" value="1"/>
</dbReference>
<comment type="caution">
    <text evidence="2">The sequence shown here is derived from an EMBL/GenBank/DDBJ whole genome shotgun (WGS) entry which is preliminary data.</text>
</comment>
<keyword evidence="1" id="KW-0732">Signal</keyword>
<keyword evidence="3" id="KW-1185">Reference proteome</keyword>